<dbReference type="EMBL" id="JH795922">
    <property type="protein sequence ID" value="EJT96482.1"/>
    <property type="molecule type" value="Genomic_DNA"/>
</dbReference>
<dbReference type="RefSeq" id="XP_040623380.1">
    <property type="nucleotide sequence ID" value="XM_040769485.1"/>
</dbReference>
<dbReference type="PANTHER" id="PTHR21314:SF1">
    <property type="entry name" value="QUEUOSINE SALVAGE PROTEIN"/>
    <property type="match status" value="1"/>
</dbReference>
<keyword evidence="1" id="KW-0378">Hydrolase</keyword>
<sequence length="382" mass="41670">MSVPQRRPYRCNTEKLQEPQQAALDHHLSSEYLGSTYVSLSKQHGTSLPLVFPSVAAEVNLQSMLALLNFGSSFRVPLHKATGRGAWDNVRALVLSLYLDDTSPSLLSARGMQGVGKEKVAELLRVNIYEERPHPSLPAVMVGELRGPMYEFVKRVVDVLNETGGILLEQGYTDLGSFVLEALKEAERVGRMNGNEPEASVVIERLVHAFPAFRDMTVVDSQPVYLFKKALFLLHTLSLRFSRLSPSPIPLPRTEELPAFVDNVLPSMLVHLGVISLSEARDARLRTAFGEIDSATLLELPASDDRGRAEEESSLAPKPGPTLTPSQVASLRAASITALDAFASRAHVLKLDLNGAGSGGATAVGLDGWLWSAAKKREDWRA</sequence>
<evidence type="ECO:0000256" key="2">
    <source>
        <dbReference type="SAM" id="MobiDB-lite"/>
    </source>
</evidence>
<dbReference type="InterPro" id="IPR019438">
    <property type="entry name" value="Q_salvage"/>
</dbReference>
<reference evidence="3 4" key="1">
    <citation type="journal article" date="2012" name="Science">
        <title>The Paleozoic origin of enzymatic lignin decomposition reconstructed from 31 fungal genomes.</title>
        <authorList>
            <person name="Floudas D."/>
            <person name="Binder M."/>
            <person name="Riley R."/>
            <person name="Barry K."/>
            <person name="Blanchette R.A."/>
            <person name="Henrissat B."/>
            <person name="Martinez A.T."/>
            <person name="Otillar R."/>
            <person name="Spatafora J.W."/>
            <person name="Yadav J.S."/>
            <person name="Aerts A."/>
            <person name="Benoit I."/>
            <person name="Boyd A."/>
            <person name="Carlson A."/>
            <person name="Copeland A."/>
            <person name="Coutinho P.M."/>
            <person name="de Vries R.P."/>
            <person name="Ferreira P."/>
            <person name="Findley K."/>
            <person name="Foster B."/>
            <person name="Gaskell J."/>
            <person name="Glotzer D."/>
            <person name="Gorecki P."/>
            <person name="Heitman J."/>
            <person name="Hesse C."/>
            <person name="Hori C."/>
            <person name="Igarashi K."/>
            <person name="Jurgens J.A."/>
            <person name="Kallen N."/>
            <person name="Kersten P."/>
            <person name="Kohler A."/>
            <person name="Kuees U."/>
            <person name="Kumar T.K.A."/>
            <person name="Kuo A."/>
            <person name="LaButti K."/>
            <person name="Larrondo L.F."/>
            <person name="Lindquist E."/>
            <person name="Ling A."/>
            <person name="Lombard V."/>
            <person name="Lucas S."/>
            <person name="Lundell T."/>
            <person name="Martin R."/>
            <person name="McLaughlin D.J."/>
            <person name="Morgenstern I."/>
            <person name="Morin E."/>
            <person name="Murat C."/>
            <person name="Nagy L.G."/>
            <person name="Nolan M."/>
            <person name="Ohm R.A."/>
            <person name="Patyshakuliyeva A."/>
            <person name="Rokas A."/>
            <person name="Ruiz-Duenas F.J."/>
            <person name="Sabat G."/>
            <person name="Salamov A."/>
            <person name="Samejima M."/>
            <person name="Schmutz J."/>
            <person name="Slot J.C."/>
            <person name="St John F."/>
            <person name="Stenlid J."/>
            <person name="Sun H."/>
            <person name="Sun S."/>
            <person name="Syed K."/>
            <person name="Tsang A."/>
            <person name="Wiebenga A."/>
            <person name="Young D."/>
            <person name="Pisabarro A."/>
            <person name="Eastwood D.C."/>
            <person name="Martin F."/>
            <person name="Cullen D."/>
            <person name="Grigoriev I.V."/>
            <person name="Hibbett D.S."/>
        </authorList>
    </citation>
    <scope>NUCLEOTIDE SEQUENCE [LARGE SCALE GENOMIC DNA]</scope>
    <source>
        <strain evidence="3 4">DJM-731 SS1</strain>
    </source>
</reference>
<dbReference type="HOGENOM" id="CLU_053189_0_0_1"/>
<dbReference type="OMA" id="GQPVYCF"/>
<accession>M5FY69</accession>
<keyword evidence="4" id="KW-1185">Reference proteome</keyword>
<dbReference type="OrthoDB" id="416777at2759"/>
<dbReference type="Pfam" id="PF10343">
    <property type="entry name" value="Q_salvage"/>
    <property type="match status" value="1"/>
</dbReference>
<feature type="region of interest" description="Disordered" evidence="2">
    <location>
        <begin position="301"/>
        <end position="324"/>
    </location>
</feature>
<dbReference type="GO" id="GO:0006400">
    <property type="term" value="P:tRNA modification"/>
    <property type="evidence" value="ECO:0007669"/>
    <property type="project" value="TreeGrafter"/>
</dbReference>
<dbReference type="EC" id="3.2.2.-" evidence="1"/>
<evidence type="ECO:0000313" key="3">
    <source>
        <dbReference type="EMBL" id="EJT96482.1"/>
    </source>
</evidence>
<evidence type="ECO:0000313" key="4">
    <source>
        <dbReference type="Proteomes" id="UP000030653"/>
    </source>
</evidence>
<feature type="non-terminal residue" evidence="3">
    <location>
        <position position="382"/>
    </location>
</feature>
<proteinExistence type="inferred from homology"/>
<name>M5FY69_DACPD</name>
<evidence type="ECO:0000256" key="1">
    <source>
        <dbReference type="RuleBase" id="RU365002"/>
    </source>
</evidence>
<comment type="similarity">
    <text evidence="1">Belongs to the QNG1 protein family.</text>
</comment>
<gene>
    <name evidence="3" type="ORF">DACRYDRAFT_112722</name>
</gene>
<dbReference type="Proteomes" id="UP000030653">
    <property type="component" value="Unassembled WGS sequence"/>
</dbReference>
<organism evidence="3 4">
    <name type="scientific">Dacryopinax primogenitus (strain DJM 731)</name>
    <name type="common">Brown rot fungus</name>
    <dbReference type="NCBI Taxonomy" id="1858805"/>
    <lineage>
        <taxon>Eukaryota</taxon>
        <taxon>Fungi</taxon>
        <taxon>Dikarya</taxon>
        <taxon>Basidiomycota</taxon>
        <taxon>Agaricomycotina</taxon>
        <taxon>Dacrymycetes</taxon>
        <taxon>Dacrymycetales</taxon>
        <taxon>Dacrymycetaceae</taxon>
        <taxon>Dacryopinax</taxon>
    </lineage>
</organism>
<dbReference type="PANTHER" id="PTHR21314">
    <property type="entry name" value="QUEUOSINE 5'-PHOSPHATE N-GLYCOSYLASE_HYDROLASE-RELATED"/>
    <property type="match status" value="1"/>
</dbReference>
<comment type="catalytic activity">
    <reaction evidence="1">
        <text>queuosine 5'-phosphate + H2O = queuine + D-ribose 5-phosphate</text>
        <dbReference type="Rhea" id="RHEA:75387"/>
        <dbReference type="ChEBI" id="CHEBI:15377"/>
        <dbReference type="ChEBI" id="CHEBI:17433"/>
        <dbReference type="ChEBI" id="CHEBI:78346"/>
        <dbReference type="ChEBI" id="CHEBI:194371"/>
    </reaction>
    <physiologicalReaction direction="left-to-right" evidence="1">
        <dbReference type="Rhea" id="RHEA:75388"/>
    </physiologicalReaction>
</comment>
<comment type="function">
    <text evidence="1">Catalyzes the hydrolysis of queuosine 5'-phosphate, releasing the nucleobase queuine (q). Is required for salvage of queuine from exogenous queuosine (Q) that is imported and then converted to queuosine 5'-phosphate intracellularly.</text>
</comment>
<dbReference type="AlphaFoldDB" id="M5FY69"/>
<dbReference type="GO" id="GO:0016787">
    <property type="term" value="F:hydrolase activity"/>
    <property type="evidence" value="ECO:0007669"/>
    <property type="project" value="UniProtKB-KW"/>
</dbReference>
<protein>
    <recommendedName>
        <fullName evidence="1">Queuosine 5'-phosphate N-glycosylase/hydrolase</fullName>
        <ecNumber evidence="1">3.2.2.-</ecNumber>
    </recommendedName>
    <alternativeName>
        <fullName evidence="1">Queuosine-nucleotide N-glycosylase/hydrolase</fullName>
    </alternativeName>
</protein>
<dbReference type="GeneID" id="63684547"/>